<dbReference type="AlphaFoldDB" id="A0A9W4VMN5"/>
<gene>
    <name evidence="6" type="primary">yohK</name>
    <name evidence="6" type="ORF">PSECIP111854_00571</name>
</gene>
<evidence type="ECO:0000256" key="1">
    <source>
        <dbReference type="ARBA" id="ARBA00004141"/>
    </source>
</evidence>
<feature type="transmembrane region" description="Helical" evidence="5">
    <location>
        <begin position="29"/>
        <end position="49"/>
    </location>
</feature>
<keyword evidence="4 5" id="KW-0472">Membrane</keyword>
<dbReference type="InterPro" id="IPR007300">
    <property type="entry name" value="CidB/LrgB"/>
</dbReference>
<protein>
    <submittedName>
        <fullName evidence="6">Inner membrane protein YohK</fullName>
    </submittedName>
</protein>
<evidence type="ECO:0000256" key="5">
    <source>
        <dbReference type="SAM" id="Phobius"/>
    </source>
</evidence>
<proteinExistence type="predicted"/>
<keyword evidence="7" id="KW-1185">Reference proteome</keyword>
<evidence type="ECO:0000256" key="3">
    <source>
        <dbReference type="ARBA" id="ARBA00022989"/>
    </source>
</evidence>
<accession>A0A9W4VMN5</accession>
<feature type="transmembrane region" description="Helical" evidence="5">
    <location>
        <begin position="143"/>
        <end position="168"/>
    </location>
</feature>
<dbReference type="Pfam" id="PF04172">
    <property type="entry name" value="LrgB"/>
    <property type="match status" value="1"/>
</dbReference>
<keyword evidence="3 5" id="KW-1133">Transmembrane helix</keyword>
<feature type="transmembrane region" description="Helical" evidence="5">
    <location>
        <begin position="199"/>
        <end position="225"/>
    </location>
</feature>
<evidence type="ECO:0000256" key="2">
    <source>
        <dbReference type="ARBA" id="ARBA00022692"/>
    </source>
</evidence>
<comment type="caution">
    <text evidence="6">The sequence shown here is derived from an EMBL/GenBank/DDBJ whole genome shotgun (WGS) entry which is preliminary data.</text>
</comment>
<dbReference type="EMBL" id="CAMAPC010000002">
    <property type="protein sequence ID" value="CAH9050643.1"/>
    <property type="molecule type" value="Genomic_DNA"/>
</dbReference>
<evidence type="ECO:0000313" key="6">
    <source>
        <dbReference type="EMBL" id="CAH9050643.1"/>
    </source>
</evidence>
<feature type="transmembrane region" description="Helical" evidence="5">
    <location>
        <begin position="61"/>
        <end position="80"/>
    </location>
</feature>
<feature type="transmembrane region" description="Helical" evidence="5">
    <location>
        <begin position="86"/>
        <end position="106"/>
    </location>
</feature>
<name>A0A9W4VMN5_9GAMM</name>
<comment type="subcellular location">
    <subcellularLocation>
        <location evidence="1">Membrane</location>
        <topology evidence="1">Multi-pass membrane protein</topology>
    </subcellularLocation>
</comment>
<evidence type="ECO:0000256" key="4">
    <source>
        <dbReference type="ARBA" id="ARBA00023136"/>
    </source>
</evidence>
<dbReference type="RefSeq" id="WP_261625738.1">
    <property type="nucleotide sequence ID" value="NZ_CAMAPC010000002.1"/>
</dbReference>
<evidence type="ECO:0000313" key="7">
    <source>
        <dbReference type="Proteomes" id="UP001152467"/>
    </source>
</evidence>
<sequence>MINSLLVVILICCLFFAFRGLSRIKLSPLLNPLLLCIALISTLLLVLDVDYQTFFIAAKPLHFFLEIAVVALAYPLYLQFHDIKFYFLHILVCSFIGVTSATLLAFTLCEVFSVHEQLSASLAALSVTTPITILISAELGGINAIAAVMVILVGMFGGIFGISLLRLLNITHPKVMGIALGVSCHAIGTASAIEYHPTAGAYASAAMTISAVTTAVWVPPFYTWLSVL</sequence>
<feature type="transmembrane region" description="Helical" evidence="5">
    <location>
        <begin position="175"/>
        <end position="193"/>
    </location>
</feature>
<dbReference type="Proteomes" id="UP001152467">
    <property type="component" value="Unassembled WGS sequence"/>
</dbReference>
<reference evidence="6" key="1">
    <citation type="submission" date="2022-07" db="EMBL/GenBank/DDBJ databases">
        <authorList>
            <person name="Criscuolo A."/>
        </authorList>
    </citation>
    <scope>NUCLEOTIDE SEQUENCE</scope>
    <source>
        <strain evidence="6">CIP111854</strain>
    </source>
</reference>
<organism evidence="6 7">
    <name type="scientific">Pseudoalteromonas holothuriae</name>
    <dbReference type="NCBI Taxonomy" id="2963714"/>
    <lineage>
        <taxon>Bacteria</taxon>
        <taxon>Pseudomonadati</taxon>
        <taxon>Pseudomonadota</taxon>
        <taxon>Gammaproteobacteria</taxon>
        <taxon>Alteromonadales</taxon>
        <taxon>Pseudoalteromonadaceae</taxon>
        <taxon>Pseudoalteromonas</taxon>
    </lineage>
</organism>
<dbReference type="GO" id="GO:0016020">
    <property type="term" value="C:membrane"/>
    <property type="evidence" value="ECO:0007669"/>
    <property type="project" value="UniProtKB-SubCell"/>
</dbReference>
<keyword evidence="2 5" id="KW-0812">Transmembrane</keyword>
<dbReference type="PANTHER" id="PTHR30249:SF0">
    <property type="entry name" value="PLASTIDAL GLYCOLATE_GLYCERATE TRANSLOCATOR 1, CHLOROPLASTIC"/>
    <property type="match status" value="1"/>
</dbReference>
<dbReference type="PANTHER" id="PTHR30249">
    <property type="entry name" value="PUTATIVE SEROTONIN TRANSPORTER"/>
    <property type="match status" value="1"/>
</dbReference>